<dbReference type="KEGG" id="fcy:FRACYDRAFT_232668"/>
<feature type="compositionally biased region" description="Basic and acidic residues" evidence="1">
    <location>
        <begin position="472"/>
        <end position="482"/>
    </location>
</feature>
<dbReference type="Gene3D" id="6.10.140.530">
    <property type="match status" value="2"/>
</dbReference>
<accession>A0A1E7FWG7</accession>
<feature type="compositionally biased region" description="Acidic residues" evidence="1">
    <location>
        <begin position="723"/>
        <end position="734"/>
    </location>
</feature>
<evidence type="ECO:0000256" key="1">
    <source>
        <dbReference type="SAM" id="MobiDB-lite"/>
    </source>
</evidence>
<feature type="domain" description="Helicase-associated" evidence="2">
    <location>
        <begin position="544"/>
        <end position="609"/>
    </location>
</feature>
<keyword evidence="4" id="KW-1185">Reference proteome</keyword>
<feature type="compositionally biased region" description="Polar residues" evidence="1">
    <location>
        <begin position="518"/>
        <end position="531"/>
    </location>
</feature>
<feature type="region of interest" description="Disordered" evidence="1">
    <location>
        <begin position="693"/>
        <end position="808"/>
    </location>
</feature>
<feature type="compositionally biased region" description="Low complexity" evidence="1">
    <location>
        <begin position="379"/>
        <end position="400"/>
    </location>
</feature>
<evidence type="ECO:0000313" key="3">
    <source>
        <dbReference type="EMBL" id="OEU22511.1"/>
    </source>
</evidence>
<protein>
    <recommendedName>
        <fullName evidence="2">Helicase-associated domain-containing protein</fullName>
    </recommendedName>
</protein>
<proteinExistence type="predicted"/>
<feature type="compositionally biased region" description="Basic and acidic residues" evidence="1">
    <location>
        <begin position="433"/>
        <end position="442"/>
    </location>
</feature>
<dbReference type="InterPro" id="IPR005114">
    <property type="entry name" value="Helicase_assoc"/>
</dbReference>
<dbReference type="PANTHER" id="PTHR33418:SF1">
    <property type="entry name" value="HELICASE-ASSOCIATED DOMAIN-CONTAINING PROTEIN"/>
    <property type="match status" value="1"/>
</dbReference>
<dbReference type="EMBL" id="KV784353">
    <property type="protein sequence ID" value="OEU22511.1"/>
    <property type="molecule type" value="Genomic_DNA"/>
</dbReference>
<sequence length="808" mass="92023">MACQASGKKNYPRLTHLNNNMTLIFKRGSFGCDLIFQAFLWKNIFELLKKEFEVLRGKDKRRLKTCVSIFLCCEYDQQKIEKKRKIWSVSIIYQRKPLYVDYGWKIPMLGHCYSTRYVFRSVVFDPVKFSLCSEEANRRLIISKRVRFRLIERLTLIFDLHDKETHSTIILTLPIFNCSQYQNMSTPLGGTDSIKISSSADHSEDEDRETHLDPVSLPDTLSHGRMGSSVLSESAGLNDNNNNNNSFVTRTLAYNDPELHNALIARDGIATRNVGHRENDPLYHSGSLLPDPMTDFLGQDNESNHNPFSLDLEDNIFANNQYTPHHDNGKGEGAIHNESLDRKPAARDSVHFRNDSSFSRVPNKHTYPIQAANNRNRCTSDSMSTSSTSTSPSASFDSASNKLIQGRQGKTVAELKPPPAASLPQQRSGRSSRGKDIAETRTSKLKAPPVASLPQQGRRHSQRQANQIQKSCEPKAETEEPPKGTNHTRAKTRISKKTRVDSRNDTSADHYRPPQDLDISTLSPARQQMMQQARTSRKQEALLTWFRRLHDLVNFRDENGHTNVPQKHRKNRPLGIWVNKQRMEKKAKDSGKPSSMTDDKAQLLEDVGFVWAKRKGQAAWEEKFRELQEYWQKAGNCNVPTKNRTNRALGRWVSTQRSNYKRFKRTGSTAHSRMDREEMKRRIRRLNGIDFSWSLLPGSTLPEGNVDDSSGSSSSSARTTENDQNDGMEEDNENPSDSSPSSVKTTENDQNDGIEGYHENRRDSSSSSEKTTENDHNDDMEECTKNQRDADGRDDEEDDNKYDNIASV</sequence>
<dbReference type="Proteomes" id="UP000095751">
    <property type="component" value="Unassembled WGS sequence"/>
</dbReference>
<organism evidence="3 4">
    <name type="scientific">Fragilariopsis cylindrus CCMP1102</name>
    <dbReference type="NCBI Taxonomy" id="635003"/>
    <lineage>
        <taxon>Eukaryota</taxon>
        <taxon>Sar</taxon>
        <taxon>Stramenopiles</taxon>
        <taxon>Ochrophyta</taxon>
        <taxon>Bacillariophyta</taxon>
        <taxon>Bacillariophyceae</taxon>
        <taxon>Bacillariophycidae</taxon>
        <taxon>Bacillariales</taxon>
        <taxon>Bacillariaceae</taxon>
        <taxon>Fragilariopsis</taxon>
    </lineage>
</organism>
<dbReference type="PANTHER" id="PTHR33418">
    <property type="entry name" value="HELICASE-ASSOCIATED"/>
    <property type="match status" value="1"/>
</dbReference>
<feature type="compositionally biased region" description="Basic residues" evidence="1">
    <location>
        <begin position="486"/>
        <end position="497"/>
    </location>
</feature>
<gene>
    <name evidence="3" type="ORF">FRACYDRAFT_232668</name>
</gene>
<evidence type="ECO:0000259" key="2">
    <source>
        <dbReference type="Pfam" id="PF03457"/>
    </source>
</evidence>
<feature type="domain" description="Helicase-associated" evidence="2">
    <location>
        <begin position="617"/>
        <end position="691"/>
    </location>
</feature>
<feature type="region of interest" description="Disordered" evidence="1">
    <location>
        <begin position="192"/>
        <end position="242"/>
    </location>
</feature>
<evidence type="ECO:0000313" key="4">
    <source>
        <dbReference type="Proteomes" id="UP000095751"/>
    </source>
</evidence>
<feature type="compositionally biased region" description="Basic and acidic residues" evidence="1">
    <location>
        <begin position="498"/>
        <end position="515"/>
    </location>
</feature>
<dbReference type="Pfam" id="PF03457">
    <property type="entry name" value="HA"/>
    <property type="match status" value="2"/>
</dbReference>
<reference evidence="3 4" key="1">
    <citation type="submission" date="2016-09" db="EMBL/GenBank/DDBJ databases">
        <title>Extensive genetic diversity and differential bi-allelic expression allows diatom success in the polar Southern Ocean.</title>
        <authorList>
            <consortium name="DOE Joint Genome Institute"/>
            <person name="Mock T."/>
            <person name="Otillar R.P."/>
            <person name="Strauss J."/>
            <person name="Dupont C."/>
            <person name="Frickenhaus S."/>
            <person name="Maumus F."/>
            <person name="Mcmullan M."/>
            <person name="Sanges R."/>
            <person name="Schmutz J."/>
            <person name="Toseland A."/>
            <person name="Valas R."/>
            <person name="Veluchamy A."/>
            <person name="Ward B.J."/>
            <person name="Allen A."/>
            <person name="Barry K."/>
            <person name="Falciatore A."/>
            <person name="Ferrante M."/>
            <person name="Fortunato A.E."/>
            <person name="Gloeckner G."/>
            <person name="Gruber A."/>
            <person name="Hipkin R."/>
            <person name="Janech M."/>
            <person name="Kroth P."/>
            <person name="Leese F."/>
            <person name="Lindquist E."/>
            <person name="Lyon B.R."/>
            <person name="Martin J."/>
            <person name="Mayer C."/>
            <person name="Parker M."/>
            <person name="Quesneville H."/>
            <person name="Raymond J."/>
            <person name="Uhlig C."/>
            <person name="Valentin K.U."/>
            <person name="Worden A.Z."/>
            <person name="Armbrust E.V."/>
            <person name="Bowler C."/>
            <person name="Green B."/>
            <person name="Moulton V."/>
            <person name="Van Oosterhout C."/>
            <person name="Grigoriev I."/>
        </authorList>
    </citation>
    <scope>NUCLEOTIDE SEQUENCE [LARGE SCALE GENOMIC DNA]</scope>
    <source>
        <strain evidence="3 4">CCMP1102</strain>
    </source>
</reference>
<name>A0A1E7FWG7_9STRA</name>
<feature type="region of interest" description="Disordered" evidence="1">
    <location>
        <begin position="353"/>
        <end position="531"/>
    </location>
</feature>
<feature type="compositionally biased region" description="Basic and acidic residues" evidence="1">
    <location>
        <begin position="755"/>
        <end position="791"/>
    </location>
</feature>
<dbReference type="AlphaFoldDB" id="A0A1E7FWG7"/>
<dbReference type="InParanoid" id="A0A1E7FWG7"/>